<protein>
    <submittedName>
        <fullName evidence="1">Uncharacterized protein</fullName>
    </submittedName>
</protein>
<dbReference type="AlphaFoldDB" id="A0AAV7JDE4"/>
<proteinExistence type="predicted"/>
<evidence type="ECO:0000313" key="2">
    <source>
        <dbReference type="Proteomes" id="UP001165289"/>
    </source>
</evidence>
<dbReference type="EMBL" id="JAKMXF010000354">
    <property type="protein sequence ID" value="KAI6646720.1"/>
    <property type="molecule type" value="Genomic_DNA"/>
</dbReference>
<organism evidence="1 2">
    <name type="scientific">Oopsacas minuta</name>
    <dbReference type="NCBI Taxonomy" id="111878"/>
    <lineage>
        <taxon>Eukaryota</taxon>
        <taxon>Metazoa</taxon>
        <taxon>Porifera</taxon>
        <taxon>Hexactinellida</taxon>
        <taxon>Hexasterophora</taxon>
        <taxon>Lyssacinosida</taxon>
        <taxon>Leucopsacidae</taxon>
        <taxon>Oopsacas</taxon>
    </lineage>
</organism>
<gene>
    <name evidence="1" type="ORF">LOD99_12841</name>
</gene>
<dbReference type="Proteomes" id="UP001165289">
    <property type="component" value="Unassembled WGS sequence"/>
</dbReference>
<name>A0AAV7JDE4_9METZ</name>
<evidence type="ECO:0000313" key="1">
    <source>
        <dbReference type="EMBL" id="KAI6646720.1"/>
    </source>
</evidence>
<sequence length="468" mass="50348">MKDKFGTFRGKCMDGCACIEFKANPDGTSVRCSECNHAPIKHESFGVVGACRGCIECKSFEASYGEFAFCEYCECSINLHCPPQYNRVVLSPPPETISTVGQQEDVKSSLQAGIGGIQYQNMGATPFNQTSATELIDSTVSRNPMGQVPINQFGQVPMDQMGQAPMGQMGQVPMGQMGQAPMGQMGQVPMGQMGQAPIGQMGQVPMGQMGQVPMSQTGQAPMGQMGQVPMGQMGQAPMGQMGQVPMSQTGQAPMGQMGQVPMGQMGQAPINQFGQAPMGQMGQAPINQFGQAPMGQMGQVPMNQMGGAQFYPMHQTNQMYQGNNLMFNPNMNQQLIAPQPQQAMQGSNPMKCAIQECDQPPFYDPVNGLQTCCSITHAMEHERRKALGNTIVKGITHCLLPSCNKHVWPFMNYCGRTHADAGKQIGLIPPDPNAGTPSQREVSEGVCALPGCNKPRFVLILIFPKCIQ</sequence>
<reference evidence="1 2" key="1">
    <citation type="journal article" date="2023" name="BMC Biol.">
        <title>The compact genome of the sponge Oopsacas minuta (Hexactinellida) is lacking key metazoan core genes.</title>
        <authorList>
            <person name="Santini S."/>
            <person name="Schenkelaars Q."/>
            <person name="Jourda C."/>
            <person name="Duchesne M."/>
            <person name="Belahbib H."/>
            <person name="Rocher C."/>
            <person name="Selva M."/>
            <person name="Riesgo A."/>
            <person name="Vervoort M."/>
            <person name="Leys S.P."/>
            <person name="Kodjabachian L."/>
            <person name="Le Bivic A."/>
            <person name="Borchiellini C."/>
            <person name="Claverie J.M."/>
            <person name="Renard E."/>
        </authorList>
    </citation>
    <scope>NUCLEOTIDE SEQUENCE [LARGE SCALE GENOMIC DNA]</scope>
    <source>
        <strain evidence="1">SPO-2</strain>
    </source>
</reference>
<accession>A0AAV7JDE4</accession>
<keyword evidence="2" id="KW-1185">Reference proteome</keyword>
<comment type="caution">
    <text evidence="1">The sequence shown here is derived from an EMBL/GenBank/DDBJ whole genome shotgun (WGS) entry which is preliminary data.</text>
</comment>